<evidence type="ECO:0000256" key="1">
    <source>
        <dbReference type="SAM" id="MobiDB-lite"/>
    </source>
</evidence>
<comment type="caution">
    <text evidence="2">The sequence shown here is derived from an EMBL/GenBank/DDBJ whole genome shotgun (WGS) entry which is preliminary data.</text>
</comment>
<dbReference type="AlphaFoldDB" id="A0A7J6RHQ2"/>
<accession>A0A7J6RHQ2</accession>
<evidence type="ECO:0000313" key="3">
    <source>
        <dbReference type="Proteomes" id="UP000574390"/>
    </source>
</evidence>
<reference evidence="2 3" key="1">
    <citation type="submission" date="2020-04" db="EMBL/GenBank/DDBJ databases">
        <title>Perkinsus olseni comparative genomics.</title>
        <authorList>
            <person name="Bogema D.R."/>
        </authorList>
    </citation>
    <scope>NUCLEOTIDE SEQUENCE [LARGE SCALE GENOMIC DNA]</scope>
    <source>
        <strain evidence="2">ATCC PRA-205</strain>
    </source>
</reference>
<feature type="non-terminal residue" evidence="2">
    <location>
        <position position="1"/>
    </location>
</feature>
<gene>
    <name evidence="2" type="ORF">FOZ62_013772</name>
</gene>
<feature type="compositionally biased region" description="Polar residues" evidence="1">
    <location>
        <begin position="116"/>
        <end position="127"/>
    </location>
</feature>
<protein>
    <submittedName>
        <fullName evidence="2">Uncharacterized protein</fullName>
    </submittedName>
</protein>
<organism evidence="2 3">
    <name type="scientific">Perkinsus olseni</name>
    <name type="common">Perkinsus atlanticus</name>
    <dbReference type="NCBI Taxonomy" id="32597"/>
    <lineage>
        <taxon>Eukaryota</taxon>
        <taxon>Sar</taxon>
        <taxon>Alveolata</taxon>
        <taxon>Perkinsozoa</taxon>
        <taxon>Perkinsea</taxon>
        <taxon>Perkinsida</taxon>
        <taxon>Perkinsidae</taxon>
        <taxon>Perkinsus</taxon>
    </lineage>
</organism>
<feature type="region of interest" description="Disordered" evidence="1">
    <location>
        <begin position="111"/>
        <end position="137"/>
    </location>
</feature>
<name>A0A7J6RHQ2_PEROL</name>
<dbReference type="EMBL" id="JABANM010022208">
    <property type="protein sequence ID" value="KAF4719967.1"/>
    <property type="molecule type" value="Genomic_DNA"/>
</dbReference>
<evidence type="ECO:0000313" key="2">
    <source>
        <dbReference type="EMBL" id="KAF4719967.1"/>
    </source>
</evidence>
<sequence>ASERLWKAHEEAVSSVQVLTDPGRLISVGVGGDGCKVWSWEGRLLRVIHSVGSSTRPIRPSKELVMERDLRYYEEGDHRLRDLLEKAKAITEAEPVEKARHRKSILQRLMELKGHQQGSQQGPNQDCSELCRRSYKP</sequence>
<proteinExistence type="predicted"/>
<dbReference type="Proteomes" id="UP000574390">
    <property type="component" value="Unassembled WGS sequence"/>
</dbReference>